<evidence type="ECO:0000259" key="15">
    <source>
        <dbReference type="Pfam" id="PF21183"/>
    </source>
</evidence>
<evidence type="ECO:0000256" key="5">
    <source>
        <dbReference type="ARBA" id="ARBA00022679"/>
    </source>
</evidence>
<evidence type="ECO:0000256" key="12">
    <source>
        <dbReference type="PIRSR" id="PIRSR038084-3"/>
    </source>
</evidence>
<dbReference type="InterPro" id="IPR019467">
    <property type="entry name" value="Hat1_N"/>
</dbReference>
<evidence type="ECO:0000259" key="14">
    <source>
        <dbReference type="Pfam" id="PF10394"/>
    </source>
</evidence>
<dbReference type="GO" id="GO:0000781">
    <property type="term" value="C:chromosome, telomeric region"/>
    <property type="evidence" value="ECO:0007669"/>
    <property type="project" value="GOC"/>
</dbReference>
<dbReference type="GO" id="GO:0042393">
    <property type="term" value="F:histone binding"/>
    <property type="evidence" value="ECO:0007669"/>
    <property type="project" value="InterPro"/>
</dbReference>
<feature type="active site" description="Proton donor/acceptor" evidence="10">
    <location>
        <position position="263"/>
    </location>
</feature>
<dbReference type="Pfam" id="PF21183">
    <property type="entry name" value="HAT1_C"/>
    <property type="match status" value="1"/>
</dbReference>
<evidence type="ECO:0000256" key="6">
    <source>
        <dbReference type="ARBA" id="ARBA00023242"/>
    </source>
</evidence>
<proteinExistence type="evidence at transcript level"/>
<dbReference type="Gene3D" id="1.10.10.390">
    <property type="match status" value="1"/>
</dbReference>
<accession>A0A0K8TT35</accession>
<evidence type="ECO:0000313" key="16">
    <source>
        <dbReference type="EMBL" id="JAI17308.1"/>
    </source>
</evidence>
<dbReference type="AlphaFoldDB" id="A0A0K8TT35"/>
<dbReference type="InterPro" id="IPR037113">
    <property type="entry name" value="Hat1_N_sf"/>
</dbReference>
<feature type="site" description="Interaction with histone H4 N-terminus" evidence="12">
    <location>
        <position position="185"/>
    </location>
</feature>
<protein>
    <recommendedName>
        <fullName evidence="4 9">Histone acetyltransferase type B catalytic subunit</fullName>
        <ecNumber evidence="3 9">2.3.1.48</ecNumber>
    </recommendedName>
</protein>
<dbReference type="CDD" id="cd04301">
    <property type="entry name" value="NAT_SF"/>
    <property type="match status" value="1"/>
</dbReference>
<evidence type="ECO:0000256" key="11">
    <source>
        <dbReference type="PIRSR" id="PIRSR038084-2"/>
    </source>
</evidence>
<comment type="similarity">
    <text evidence="2 9">Belongs to the HAT1 family.</text>
</comment>
<evidence type="ECO:0000256" key="13">
    <source>
        <dbReference type="SAM" id="Coils"/>
    </source>
</evidence>
<dbReference type="InterPro" id="IPR016181">
    <property type="entry name" value="Acyl_CoA_acyltransferase"/>
</dbReference>
<dbReference type="Gene3D" id="3.90.360.10">
    <property type="entry name" value="Histone acetyl transferase 1 (HAT1), N-terminal domain"/>
    <property type="match status" value="1"/>
</dbReference>
<dbReference type="InterPro" id="IPR048776">
    <property type="entry name" value="HAT1_C"/>
</dbReference>
<dbReference type="GO" id="GO:0004402">
    <property type="term" value="F:histone acetyltransferase activity"/>
    <property type="evidence" value="ECO:0007669"/>
    <property type="project" value="UniProtKB-UniRule"/>
</dbReference>
<dbReference type="InterPro" id="IPR017380">
    <property type="entry name" value="Hist_AcTrfase_B-typ_cat-su"/>
</dbReference>
<reference evidence="16" key="1">
    <citation type="journal article" date="2015" name="Insect Biochem. Mol. Biol.">
        <title>An insight into the sialome of the horse fly, Tabanus bromius.</title>
        <authorList>
            <person name="Ribeiro J.M."/>
            <person name="Kazimirova M."/>
            <person name="Takac P."/>
            <person name="Andersen J.F."/>
            <person name="Francischetti I.M."/>
        </authorList>
    </citation>
    <scope>NUCLEOTIDE SEQUENCE</scope>
</reference>
<evidence type="ECO:0000256" key="1">
    <source>
        <dbReference type="ARBA" id="ARBA00004123"/>
    </source>
</evidence>
<evidence type="ECO:0000256" key="2">
    <source>
        <dbReference type="ARBA" id="ARBA00010543"/>
    </source>
</evidence>
<dbReference type="PANTHER" id="PTHR12046">
    <property type="entry name" value="HISTONE ACETYLTRANSFERASE TYPE B CATALYTIC SUBUNIT"/>
    <property type="match status" value="1"/>
</dbReference>
<sequence>MSSISNLQDYVTDAVEVVDFRLVRDREDAFDPSNVFHPEMAHQIFGETERIFGYKDLRIDIMYLAGPMKVYVGMRTSQCVKDFIGCNMKADDVIGAIVAKFPSGGYYTNIDEYLNQIEKANDFKPYGEKLQEFIVEDCDGIERTFEMYRCDVTMPEFFPFFERLQTFILWFIDAASYVEVDDPQWMYFVCYEKFKNVDGNTQFATVGYTTLYQYYAYPEHIRPRISQMLVLPPFQKMGIGAKFIESIYQYYKKNDKILDITVENPSSDFQRIRCFVDAKLCMQLPCFSKEVIKNGYTKEMADVAKKNFKINTMQARRVYEVIRLYYTNVHNEKDYRDYRLEVKKRLNMQYEKEMKSIERLKKAGFDEALLKDKLINEGDRLEKLHSDYEEAENEYDRVVERLKYSEL</sequence>
<name>A0A0K8TT35_TABBR</name>
<evidence type="ECO:0000256" key="4">
    <source>
        <dbReference type="ARBA" id="ARBA00021268"/>
    </source>
</evidence>
<organism evidence="16">
    <name type="scientific">Tabanus bromius</name>
    <name type="common">Band-eyed brown horse fly</name>
    <dbReference type="NCBI Taxonomy" id="304241"/>
    <lineage>
        <taxon>Eukaryota</taxon>
        <taxon>Metazoa</taxon>
        <taxon>Ecdysozoa</taxon>
        <taxon>Arthropoda</taxon>
        <taxon>Hexapoda</taxon>
        <taxon>Insecta</taxon>
        <taxon>Pterygota</taxon>
        <taxon>Neoptera</taxon>
        <taxon>Endopterygota</taxon>
        <taxon>Diptera</taxon>
        <taxon>Brachycera</taxon>
        <taxon>Tabanomorpha</taxon>
        <taxon>Tabanoidea</taxon>
        <taxon>Tabanidae</taxon>
        <taxon>Tabanus</taxon>
    </lineage>
</organism>
<keyword evidence="5 9" id="KW-0808">Transferase</keyword>
<evidence type="ECO:0000256" key="7">
    <source>
        <dbReference type="ARBA" id="ARBA00023315"/>
    </source>
</evidence>
<dbReference type="SUPFAM" id="SSF55729">
    <property type="entry name" value="Acyl-CoA N-acyltransferases (Nat)"/>
    <property type="match status" value="1"/>
</dbReference>
<dbReference type="InterPro" id="IPR013523">
    <property type="entry name" value="Hist_AcTrfase_HAT1_C"/>
</dbReference>
<dbReference type="EMBL" id="GDAI01000295">
    <property type="protein sequence ID" value="JAI17308.1"/>
    <property type="molecule type" value="mRNA"/>
</dbReference>
<comment type="catalytic activity">
    <reaction evidence="8 9">
        <text>L-lysyl-[protein] + acetyl-CoA = N(6)-acetyl-L-lysyl-[protein] + CoA + H(+)</text>
        <dbReference type="Rhea" id="RHEA:45948"/>
        <dbReference type="Rhea" id="RHEA-COMP:9752"/>
        <dbReference type="Rhea" id="RHEA-COMP:10731"/>
        <dbReference type="ChEBI" id="CHEBI:15378"/>
        <dbReference type="ChEBI" id="CHEBI:29969"/>
        <dbReference type="ChEBI" id="CHEBI:57287"/>
        <dbReference type="ChEBI" id="CHEBI:57288"/>
        <dbReference type="ChEBI" id="CHEBI:61930"/>
        <dbReference type="EC" id="2.3.1.48"/>
    </reaction>
</comment>
<keyword evidence="13" id="KW-0175">Coiled coil</keyword>
<keyword evidence="7 9" id="KW-0012">Acyltransferase</keyword>
<feature type="domain" description="Histone acetyl transferase HAT1 N-terminal" evidence="14">
    <location>
        <begin position="10"/>
        <end position="173"/>
    </location>
</feature>
<comment type="subcellular location">
    <subcellularLocation>
        <location evidence="1">Nucleus</location>
    </subcellularLocation>
</comment>
<feature type="domain" description="Histone acetyltransferase type B catalytic subunit C-terminal" evidence="15">
    <location>
        <begin position="273"/>
        <end position="324"/>
    </location>
</feature>
<dbReference type="PIRSF" id="PIRSF038084">
    <property type="entry name" value="HAT-B_cat"/>
    <property type="match status" value="1"/>
</dbReference>
<keyword evidence="6" id="KW-0539">Nucleus</keyword>
<feature type="coiled-coil region" evidence="13">
    <location>
        <begin position="340"/>
        <end position="401"/>
    </location>
</feature>
<feature type="region of interest" description="Interaction with histone H4 N-terminus" evidence="11">
    <location>
        <begin position="212"/>
        <end position="214"/>
    </location>
</feature>
<dbReference type="EC" id="2.3.1.48" evidence="3 9"/>
<dbReference type="GO" id="GO:0005634">
    <property type="term" value="C:nucleus"/>
    <property type="evidence" value="ECO:0007669"/>
    <property type="project" value="UniProtKB-SubCell"/>
</dbReference>
<feature type="region of interest" description="Interaction with histone H4 N-terminus" evidence="11">
    <location>
        <begin position="47"/>
        <end position="49"/>
    </location>
</feature>
<dbReference type="Gene3D" id="3.40.630.30">
    <property type="match status" value="1"/>
</dbReference>
<dbReference type="Pfam" id="PF10394">
    <property type="entry name" value="Hat1_N"/>
    <property type="match status" value="1"/>
</dbReference>
<dbReference type="GO" id="GO:0031509">
    <property type="term" value="P:subtelomeric heterochromatin formation"/>
    <property type="evidence" value="ECO:0007669"/>
    <property type="project" value="InterPro"/>
</dbReference>
<evidence type="ECO:0000256" key="9">
    <source>
        <dbReference type="PIRNR" id="PIRNR038084"/>
    </source>
</evidence>
<evidence type="ECO:0000256" key="8">
    <source>
        <dbReference type="ARBA" id="ARBA00048017"/>
    </source>
</evidence>
<evidence type="ECO:0000256" key="3">
    <source>
        <dbReference type="ARBA" id="ARBA00013184"/>
    </source>
</evidence>
<evidence type="ECO:0000256" key="10">
    <source>
        <dbReference type="PIRSR" id="PIRSR038084-1"/>
    </source>
</evidence>